<accession>A0ABN5B4K1</accession>
<gene>
    <name evidence="2" type="ORF">B5J99_03040</name>
</gene>
<organism evidence="2 3">
    <name type="scientific">Blastomonas fulva</name>
    <dbReference type="NCBI Taxonomy" id="1550728"/>
    <lineage>
        <taxon>Bacteria</taxon>
        <taxon>Pseudomonadati</taxon>
        <taxon>Pseudomonadota</taxon>
        <taxon>Alphaproteobacteria</taxon>
        <taxon>Sphingomonadales</taxon>
        <taxon>Sphingomonadaceae</taxon>
        <taxon>Blastomonas</taxon>
    </lineage>
</organism>
<dbReference type="GeneID" id="303484548"/>
<reference evidence="2 3" key="1">
    <citation type="submission" date="2017-03" db="EMBL/GenBank/DDBJ databases">
        <title>Complete genome sequence of Blastomonas fulva degrading microcsystin LR.</title>
        <authorList>
            <person name="Lee H.-g."/>
            <person name="Jin L."/>
            <person name="oh H.-M."/>
        </authorList>
    </citation>
    <scope>NUCLEOTIDE SEQUENCE [LARGE SCALE GENOMIC DNA]</scope>
    <source>
        <strain evidence="2 3">T2</strain>
    </source>
</reference>
<dbReference type="RefSeq" id="WP_117351431.1">
    <property type="nucleotide sequence ID" value="NZ_CP020083.1"/>
</dbReference>
<evidence type="ECO:0000313" key="3">
    <source>
        <dbReference type="Proteomes" id="UP000258016"/>
    </source>
</evidence>
<dbReference type="EMBL" id="CP020083">
    <property type="protein sequence ID" value="ASR50569.1"/>
    <property type="molecule type" value="Genomic_DNA"/>
</dbReference>
<keyword evidence="3" id="KW-1185">Reference proteome</keyword>
<proteinExistence type="predicted"/>
<dbReference type="InterPro" id="IPR018687">
    <property type="entry name" value="DUF2177_membr"/>
</dbReference>
<protein>
    <recommendedName>
        <fullName evidence="4">DUF2177 domain-containing protein</fullName>
    </recommendedName>
</protein>
<sequence length="134" mass="14784">MFRYIVAYLATGLAFALIDSVWLKTMAPRLYQPILGEMLAPSFRLAPAVVFYVLYILGIQIFAIAPALADGRWQTALVNGALLGFFCYMTYDLTNQATLAVWSTKITVLDIIWGTFLTGSSALAGFLVTRAVFK</sequence>
<feature type="transmembrane region" description="Helical" evidence="1">
    <location>
        <begin position="47"/>
        <end position="68"/>
    </location>
</feature>
<keyword evidence="1" id="KW-0812">Transmembrane</keyword>
<keyword evidence="1" id="KW-1133">Transmembrane helix</keyword>
<feature type="transmembrane region" description="Helical" evidence="1">
    <location>
        <begin position="75"/>
        <end position="91"/>
    </location>
</feature>
<dbReference type="Pfam" id="PF09945">
    <property type="entry name" value="DUF2177"/>
    <property type="match status" value="1"/>
</dbReference>
<evidence type="ECO:0008006" key="4">
    <source>
        <dbReference type="Google" id="ProtNLM"/>
    </source>
</evidence>
<feature type="transmembrane region" description="Helical" evidence="1">
    <location>
        <begin position="111"/>
        <end position="133"/>
    </location>
</feature>
<evidence type="ECO:0000313" key="2">
    <source>
        <dbReference type="EMBL" id="ASR50569.1"/>
    </source>
</evidence>
<name>A0ABN5B4K1_9SPHN</name>
<evidence type="ECO:0000256" key="1">
    <source>
        <dbReference type="SAM" id="Phobius"/>
    </source>
</evidence>
<keyword evidence="1" id="KW-0472">Membrane</keyword>
<dbReference type="Proteomes" id="UP000258016">
    <property type="component" value="Chromosome"/>
</dbReference>